<dbReference type="OrthoDB" id="3256306at2759"/>
<evidence type="ECO:0000313" key="3">
    <source>
        <dbReference type="Proteomes" id="UP000054270"/>
    </source>
</evidence>
<feature type="chain" id="PRO_5002265629" evidence="1">
    <location>
        <begin position="24"/>
        <end position="313"/>
    </location>
</feature>
<dbReference type="Proteomes" id="UP000054270">
    <property type="component" value="Unassembled WGS sequence"/>
</dbReference>
<evidence type="ECO:0000256" key="1">
    <source>
        <dbReference type="SAM" id="SignalP"/>
    </source>
</evidence>
<dbReference type="EMBL" id="KN817742">
    <property type="protein sequence ID" value="KJA13425.1"/>
    <property type="molecule type" value="Genomic_DNA"/>
</dbReference>
<dbReference type="AlphaFoldDB" id="A0A0D2NY69"/>
<keyword evidence="1" id="KW-0732">Signal</keyword>
<gene>
    <name evidence="2" type="ORF">HYPSUDRAFT_220862</name>
</gene>
<organism evidence="2 3">
    <name type="scientific">Hypholoma sublateritium (strain FD-334 SS-4)</name>
    <dbReference type="NCBI Taxonomy" id="945553"/>
    <lineage>
        <taxon>Eukaryota</taxon>
        <taxon>Fungi</taxon>
        <taxon>Dikarya</taxon>
        <taxon>Basidiomycota</taxon>
        <taxon>Agaricomycotina</taxon>
        <taxon>Agaricomycetes</taxon>
        <taxon>Agaricomycetidae</taxon>
        <taxon>Agaricales</taxon>
        <taxon>Agaricineae</taxon>
        <taxon>Strophariaceae</taxon>
        <taxon>Hypholoma</taxon>
    </lineage>
</organism>
<feature type="signal peptide" evidence="1">
    <location>
        <begin position="1"/>
        <end position="23"/>
    </location>
</feature>
<keyword evidence="3" id="KW-1185">Reference proteome</keyword>
<sequence length="313" mass="33493">MAFSLLVIYASLAFAVIAALAGASVEDTGTTVMVNTPGGLRPRSQVHHVPQGASIHHTSEAVHIVSNSGEIIHTNILDKTISSKGIASRTFLKPTRVAEPRAISTGYVAYTYFTNNSNANPISNFSSTWTVPGNPKTNHNQLLYLFSALTPASDDAILQPVLQYGTSGAGGGNYWATASWYLVGENTYHSTLVPVSTGASLNGILTLQKTYPAASGGNTTYTYNSQFTHSPYTTITVNTTEQLNWAWEALEIYSAQATTDLPTGTTPFNNINMLNTNGQNTPLQWLTRNDTADGFSAKVMVDGSNGGEIEIIY</sequence>
<protein>
    <submittedName>
        <fullName evidence="2">Uncharacterized protein</fullName>
    </submittedName>
</protein>
<name>A0A0D2NY69_HYPSF</name>
<evidence type="ECO:0000313" key="2">
    <source>
        <dbReference type="EMBL" id="KJA13425.1"/>
    </source>
</evidence>
<reference evidence="3" key="1">
    <citation type="submission" date="2014-04" db="EMBL/GenBank/DDBJ databases">
        <title>Evolutionary Origins and Diversification of the Mycorrhizal Mutualists.</title>
        <authorList>
            <consortium name="DOE Joint Genome Institute"/>
            <consortium name="Mycorrhizal Genomics Consortium"/>
            <person name="Kohler A."/>
            <person name="Kuo A."/>
            <person name="Nagy L.G."/>
            <person name="Floudas D."/>
            <person name="Copeland A."/>
            <person name="Barry K.W."/>
            <person name="Cichocki N."/>
            <person name="Veneault-Fourrey C."/>
            <person name="LaButti K."/>
            <person name="Lindquist E.A."/>
            <person name="Lipzen A."/>
            <person name="Lundell T."/>
            <person name="Morin E."/>
            <person name="Murat C."/>
            <person name="Riley R."/>
            <person name="Ohm R."/>
            <person name="Sun H."/>
            <person name="Tunlid A."/>
            <person name="Henrissat B."/>
            <person name="Grigoriev I.V."/>
            <person name="Hibbett D.S."/>
            <person name="Martin F."/>
        </authorList>
    </citation>
    <scope>NUCLEOTIDE SEQUENCE [LARGE SCALE GENOMIC DNA]</scope>
    <source>
        <strain evidence="3">FD-334 SS-4</strain>
    </source>
</reference>
<proteinExistence type="predicted"/>
<accession>A0A0D2NY69</accession>